<reference evidence="10" key="2">
    <citation type="submission" date="2020-05" db="UniProtKB">
        <authorList>
            <consortium name="EnsemblMetazoa"/>
        </authorList>
    </citation>
    <scope>IDENTIFICATION</scope>
    <source>
        <strain evidence="10">WRAIR2</strain>
    </source>
</reference>
<dbReference type="VEuPathDB" id="VectorBase:ADIR006457"/>
<dbReference type="PANTHER" id="PTHR12419">
    <property type="entry name" value="OTU DOMAIN CONTAINING PROTEIN"/>
    <property type="match status" value="1"/>
</dbReference>
<dbReference type="Pfam" id="PF02338">
    <property type="entry name" value="OTU"/>
    <property type="match status" value="1"/>
</dbReference>
<sequence length="700" mass="75888">MTIKPVVNQKSAKEETQEGTPQNVHGVGNAGVRASHRNVVLNQLSSSESQALPREKRVLTPHSFDNDSVVRHRRSPHKNLGRLKRDHYHKRESREREKPAGSPSYHHHVVLQPAASVGKKQSTTGPSTLGASSVGGRSPKSAHQSAGPSPGSLLSGHQGGVGNAGAPGGVDVNAVLEEVRSGYNSGDEYIDSKDGQLPADEWKKRDEAFAKVLSERGFILHEMEEDGACLFRAISLQIYGDQDMHETIRQQTMDYIYQNREYFAQFVTEDIADYVERKRANHVHGNHIEIQAMSEMYNRSVELYCYQTEPTNIFNSDQINNGNEPFRLSYQRSSHYNAIVNPYKASVGVGLGLAGYRPDELDIKQVDDAVRMSEELEIEKTMLEDKLKTTDWEATNEEIEEQIARESYAQWCRDAKRGGGVGGGGGGGGSSQNKSTSSTITSTEMMAACASGSQAASSFLLELRKSPSAAVTAAHSNQQSVSGHASDRGACSSSSKNSSFELDCCSSPSSSQYYYGSGANGNNGGTGSNGSNGCSGECNRRKKRILNSPIEKTTNTETKKCKANSNRATSASNSPRRSESPVEDKSPVSSPPGTSNTTPLVRDSGEEESSGSGGAGSIPFASQPSLPPRDETPMSEFYQSLLESSYTDDGSFGQLSEREMIQKALEESAMDFVKRCDGSKTAFHEDKYGTTDEEYDSPSP</sequence>
<evidence type="ECO:0000256" key="6">
    <source>
        <dbReference type="ARBA" id="ARBA00022801"/>
    </source>
</evidence>
<name>A0A182NFN5_9DIPT</name>
<evidence type="ECO:0000256" key="2">
    <source>
        <dbReference type="ARBA" id="ARBA00010407"/>
    </source>
</evidence>
<feature type="compositionally biased region" description="Basic residues" evidence="8">
    <location>
        <begin position="71"/>
        <end position="91"/>
    </location>
</feature>
<dbReference type="AlphaFoldDB" id="A0A182NFN5"/>
<keyword evidence="5" id="KW-0833">Ubl conjugation pathway</keyword>
<feature type="region of interest" description="Disordered" evidence="8">
    <location>
        <begin position="419"/>
        <end position="440"/>
    </location>
</feature>
<evidence type="ECO:0000313" key="10">
    <source>
        <dbReference type="EnsemblMetazoa" id="ADIR006457-PA"/>
    </source>
</evidence>
<dbReference type="CDD" id="cd22752">
    <property type="entry name" value="OTU_OTUD5-like"/>
    <property type="match status" value="1"/>
</dbReference>
<feature type="compositionally biased region" description="Polar residues" evidence="8">
    <location>
        <begin position="587"/>
        <end position="599"/>
    </location>
</feature>
<feature type="compositionally biased region" description="Basic and acidic residues" evidence="8">
    <location>
        <begin position="53"/>
        <end position="70"/>
    </location>
</feature>
<dbReference type="PANTHER" id="PTHR12419:SF4">
    <property type="entry name" value="OTU DOMAIN-CONTAINING PROTEIN 5"/>
    <property type="match status" value="1"/>
</dbReference>
<feature type="compositionally biased region" description="Low complexity" evidence="8">
    <location>
        <begin position="431"/>
        <end position="440"/>
    </location>
</feature>
<comment type="similarity">
    <text evidence="2">Belongs to the peptidase C85 family.</text>
</comment>
<keyword evidence="11" id="KW-1185">Reference proteome</keyword>
<dbReference type="SUPFAM" id="SSF54001">
    <property type="entry name" value="Cysteine proteinases"/>
    <property type="match status" value="1"/>
</dbReference>
<keyword evidence="4" id="KW-0645">Protease</keyword>
<protein>
    <recommendedName>
        <fullName evidence="3">ubiquitinyl hydrolase 1</fullName>
        <ecNumber evidence="3">3.4.19.12</ecNumber>
    </recommendedName>
    <alternativeName>
        <fullName evidence="7">Deubiquitinating enzyme A</fullName>
    </alternativeName>
</protein>
<reference evidence="11" key="1">
    <citation type="submission" date="2013-03" db="EMBL/GenBank/DDBJ databases">
        <title>The Genome Sequence of Anopheles dirus WRAIR2.</title>
        <authorList>
            <consortium name="The Broad Institute Genomics Platform"/>
            <person name="Neafsey D.E."/>
            <person name="Walton C."/>
            <person name="Walker B."/>
            <person name="Young S.K."/>
            <person name="Zeng Q."/>
            <person name="Gargeya S."/>
            <person name="Fitzgerald M."/>
            <person name="Haas B."/>
            <person name="Abouelleil A."/>
            <person name="Allen A.W."/>
            <person name="Alvarado L."/>
            <person name="Arachchi H.M."/>
            <person name="Berlin A.M."/>
            <person name="Chapman S.B."/>
            <person name="Gainer-Dewar J."/>
            <person name="Goldberg J."/>
            <person name="Griggs A."/>
            <person name="Gujja S."/>
            <person name="Hansen M."/>
            <person name="Howarth C."/>
            <person name="Imamovic A."/>
            <person name="Ireland A."/>
            <person name="Larimer J."/>
            <person name="McCowan C."/>
            <person name="Murphy C."/>
            <person name="Pearson M."/>
            <person name="Poon T.W."/>
            <person name="Priest M."/>
            <person name="Roberts A."/>
            <person name="Saif S."/>
            <person name="Shea T."/>
            <person name="Sisk P."/>
            <person name="Sykes S."/>
            <person name="Wortman J."/>
            <person name="Nusbaum C."/>
            <person name="Birren B."/>
        </authorList>
    </citation>
    <scope>NUCLEOTIDE SEQUENCE [LARGE SCALE GENOMIC DNA]</scope>
    <source>
        <strain evidence="11">WRAIR2</strain>
    </source>
</reference>
<feature type="compositionally biased region" description="Polar residues" evidence="8">
    <location>
        <begin position="119"/>
        <end position="131"/>
    </location>
</feature>
<feature type="region of interest" description="Disordered" evidence="8">
    <location>
        <begin position="545"/>
        <end position="637"/>
    </location>
</feature>
<dbReference type="InterPro" id="IPR050704">
    <property type="entry name" value="Peptidase_C85-like"/>
</dbReference>
<evidence type="ECO:0000313" key="11">
    <source>
        <dbReference type="Proteomes" id="UP000075884"/>
    </source>
</evidence>
<dbReference type="GO" id="GO:0016579">
    <property type="term" value="P:protein deubiquitination"/>
    <property type="evidence" value="ECO:0007669"/>
    <property type="project" value="TreeGrafter"/>
</dbReference>
<organism evidence="10 11">
    <name type="scientific">Anopheles dirus</name>
    <dbReference type="NCBI Taxonomy" id="7168"/>
    <lineage>
        <taxon>Eukaryota</taxon>
        <taxon>Metazoa</taxon>
        <taxon>Ecdysozoa</taxon>
        <taxon>Arthropoda</taxon>
        <taxon>Hexapoda</taxon>
        <taxon>Insecta</taxon>
        <taxon>Pterygota</taxon>
        <taxon>Neoptera</taxon>
        <taxon>Endopterygota</taxon>
        <taxon>Diptera</taxon>
        <taxon>Nematocera</taxon>
        <taxon>Culicoidea</taxon>
        <taxon>Culicidae</taxon>
        <taxon>Anophelinae</taxon>
        <taxon>Anopheles</taxon>
    </lineage>
</organism>
<dbReference type="EC" id="3.4.19.12" evidence="3"/>
<feature type="compositionally biased region" description="Gly residues" evidence="8">
    <location>
        <begin position="419"/>
        <end position="430"/>
    </location>
</feature>
<keyword evidence="6" id="KW-0378">Hydrolase</keyword>
<feature type="compositionally biased region" description="Acidic residues" evidence="8">
    <location>
        <begin position="691"/>
        <end position="700"/>
    </location>
</feature>
<accession>A0A182NFN5</accession>
<dbReference type="STRING" id="7168.A0A182NFN5"/>
<dbReference type="InterPro" id="IPR038765">
    <property type="entry name" value="Papain-like_cys_pep_sf"/>
</dbReference>
<dbReference type="PROSITE" id="PS50802">
    <property type="entry name" value="OTU"/>
    <property type="match status" value="1"/>
</dbReference>
<feature type="compositionally biased region" description="Basic and acidic residues" evidence="8">
    <location>
        <begin position="678"/>
        <end position="690"/>
    </location>
</feature>
<dbReference type="GO" id="GO:0004843">
    <property type="term" value="F:cysteine-type deubiquitinase activity"/>
    <property type="evidence" value="ECO:0007669"/>
    <property type="project" value="UniProtKB-EC"/>
</dbReference>
<dbReference type="InterPro" id="IPR003323">
    <property type="entry name" value="OTU_dom"/>
</dbReference>
<evidence type="ECO:0000256" key="4">
    <source>
        <dbReference type="ARBA" id="ARBA00022670"/>
    </source>
</evidence>
<evidence type="ECO:0000256" key="5">
    <source>
        <dbReference type="ARBA" id="ARBA00022786"/>
    </source>
</evidence>
<proteinExistence type="inferred from homology"/>
<feature type="compositionally biased region" description="Low complexity" evidence="8">
    <location>
        <begin position="563"/>
        <end position="575"/>
    </location>
</feature>
<feature type="compositionally biased region" description="Polar residues" evidence="8">
    <location>
        <begin position="474"/>
        <end position="483"/>
    </location>
</feature>
<evidence type="ECO:0000259" key="9">
    <source>
        <dbReference type="PROSITE" id="PS50802"/>
    </source>
</evidence>
<feature type="region of interest" description="Disordered" evidence="8">
    <location>
        <begin position="471"/>
        <end position="492"/>
    </location>
</feature>
<dbReference type="EnsemblMetazoa" id="ADIR006457-RA">
    <property type="protein sequence ID" value="ADIR006457-PA"/>
    <property type="gene ID" value="ADIR006457"/>
</dbReference>
<feature type="compositionally biased region" description="Basic and acidic residues" evidence="8">
    <location>
        <begin position="576"/>
        <end position="586"/>
    </location>
</feature>
<feature type="region of interest" description="Disordered" evidence="8">
    <location>
        <begin position="678"/>
        <end position="700"/>
    </location>
</feature>
<feature type="compositionally biased region" description="Polar residues" evidence="8">
    <location>
        <begin position="40"/>
        <end position="50"/>
    </location>
</feature>
<dbReference type="GO" id="GO:0061578">
    <property type="term" value="F:K63-linked deubiquitinase activity"/>
    <property type="evidence" value="ECO:0007669"/>
    <property type="project" value="TreeGrafter"/>
</dbReference>
<evidence type="ECO:0000256" key="3">
    <source>
        <dbReference type="ARBA" id="ARBA00012759"/>
    </source>
</evidence>
<evidence type="ECO:0000256" key="8">
    <source>
        <dbReference type="SAM" id="MobiDB-lite"/>
    </source>
</evidence>
<dbReference type="Gene3D" id="3.90.70.80">
    <property type="match status" value="1"/>
</dbReference>
<dbReference type="Proteomes" id="UP000075884">
    <property type="component" value="Unassembled WGS sequence"/>
</dbReference>
<evidence type="ECO:0000256" key="1">
    <source>
        <dbReference type="ARBA" id="ARBA00000707"/>
    </source>
</evidence>
<feature type="compositionally biased region" description="Gly residues" evidence="8">
    <location>
        <begin position="157"/>
        <end position="166"/>
    </location>
</feature>
<feature type="region of interest" description="Disordered" evidence="8">
    <location>
        <begin position="1"/>
        <end position="166"/>
    </location>
</feature>
<dbReference type="FunFam" id="3.90.70.80:FF:000018">
    <property type="entry name" value="OTU domain-containing protein 5-B"/>
    <property type="match status" value="1"/>
</dbReference>
<feature type="compositionally biased region" description="Low complexity" evidence="8">
    <location>
        <begin position="144"/>
        <end position="156"/>
    </location>
</feature>
<comment type="catalytic activity">
    <reaction evidence="1">
        <text>Thiol-dependent hydrolysis of ester, thioester, amide, peptide and isopeptide bonds formed by the C-terminal Gly of ubiquitin (a 76-residue protein attached to proteins as an intracellular targeting signal).</text>
        <dbReference type="EC" id="3.4.19.12"/>
    </reaction>
</comment>
<dbReference type="GO" id="GO:0006508">
    <property type="term" value="P:proteolysis"/>
    <property type="evidence" value="ECO:0007669"/>
    <property type="project" value="UniProtKB-KW"/>
</dbReference>
<feature type="domain" description="OTU" evidence="9">
    <location>
        <begin position="218"/>
        <end position="342"/>
    </location>
</feature>
<evidence type="ECO:0000256" key="7">
    <source>
        <dbReference type="ARBA" id="ARBA00033460"/>
    </source>
</evidence>